<dbReference type="RefSeq" id="XP_008879622.1">
    <property type="nucleotide sequence ID" value="XM_008881400.1"/>
</dbReference>
<evidence type="ECO:0000256" key="3">
    <source>
        <dbReference type="ARBA" id="ARBA00005316"/>
    </source>
</evidence>
<accession>A0A024TDM1</accession>
<evidence type="ECO:0000256" key="2">
    <source>
        <dbReference type="ARBA" id="ARBA00004687"/>
    </source>
</evidence>
<organism evidence="12">
    <name type="scientific">Aphanomyces invadans</name>
    <dbReference type="NCBI Taxonomy" id="157072"/>
    <lineage>
        <taxon>Eukaryota</taxon>
        <taxon>Sar</taxon>
        <taxon>Stramenopiles</taxon>
        <taxon>Oomycota</taxon>
        <taxon>Saprolegniomycetes</taxon>
        <taxon>Saprolegniales</taxon>
        <taxon>Verrucalvaceae</taxon>
        <taxon>Aphanomyces</taxon>
    </lineage>
</organism>
<reference evidence="12" key="1">
    <citation type="submission" date="2013-12" db="EMBL/GenBank/DDBJ databases">
        <title>The Genome Sequence of Aphanomyces invadans NJM9701.</title>
        <authorList>
            <consortium name="The Broad Institute Genomics Platform"/>
            <person name="Russ C."/>
            <person name="Tyler B."/>
            <person name="van West P."/>
            <person name="Dieguez-Uribeondo J."/>
            <person name="Young S.K."/>
            <person name="Zeng Q."/>
            <person name="Gargeya S."/>
            <person name="Fitzgerald M."/>
            <person name="Abouelleil A."/>
            <person name="Alvarado L."/>
            <person name="Chapman S.B."/>
            <person name="Gainer-Dewar J."/>
            <person name="Goldberg J."/>
            <person name="Griggs A."/>
            <person name="Gujja S."/>
            <person name="Hansen M."/>
            <person name="Howarth C."/>
            <person name="Imamovic A."/>
            <person name="Ireland A."/>
            <person name="Larimer J."/>
            <person name="McCowan C."/>
            <person name="Murphy C."/>
            <person name="Pearson M."/>
            <person name="Poon T.W."/>
            <person name="Priest M."/>
            <person name="Roberts A."/>
            <person name="Saif S."/>
            <person name="Shea T."/>
            <person name="Sykes S."/>
            <person name="Wortman J."/>
            <person name="Nusbaum C."/>
            <person name="Birren B."/>
        </authorList>
    </citation>
    <scope>NUCLEOTIDE SEQUENCE [LARGE SCALE GENOMIC DNA]</scope>
    <source>
        <strain evidence="12">NJM9701</strain>
    </source>
</reference>
<keyword evidence="4" id="KW-0337">GPI-anchor biosynthesis</keyword>
<dbReference type="GO" id="GO:0006506">
    <property type="term" value="P:GPI anchor biosynthetic process"/>
    <property type="evidence" value="ECO:0007669"/>
    <property type="project" value="UniProtKB-UniPathway"/>
</dbReference>
<keyword evidence="11" id="KW-0732">Signal</keyword>
<evidence type="ECO:0000256" key="7">
    <source>
        <dbReference type="ARBA" id="ARBA00022989"/>
    </source>
</evidence>
<dbReference type="GO" id="GO:0016255">
    <property type="term" value="P:attachment of GPI anchor to protein"/>
    <property type="evidence" value="ECO:0007669"/>
    <property type="project" value="InterPro"/>
</dbReference>
<dbReference type="GeneID" id="20090815"/>
<proteinExistence type="inferred from homology"/>
<dbReference type="PANTHER" id="PTHR21072:SF13">
    <property type="entry name" value="GPI TRANSAMIDASE COMPONENT PIG-S"/>
    <property type="match status" value="1"/>
</dbReference>
<comment type="subcellular location">
    <subcellularLocation>
        <location evidence="1">Endoplasmic reticulum membrane</location>
        <topology evidence="1">Multi-pass membrane protein</topology>
    </subcellularLocation>
</comment>
<evidence type="ECO:0000256" key="5">
    <source>
        <dbReference type="ARBA" id="ARBA00022692"/>
    </source>
</evidence>
<feature type="transmembrane region" description="Helical" evidence="10">
    <location>
        <begin position="462"/>
        <end position="482"/>
    </location>
</feature>
<keyword evidence="7 10" id="KW-1133">Transmembrane helix</keyword>
<evidence type="ECO:0000256" key="4">
    <source>
        <dbReference type="ARBA" id="ARBA00022502"/>
    </source>
</evidence>
<dbReference type="Pfam" id="PF10510">
    <property type="entry name" value="PIG-S"/>
    <property type="match status" value="1"/>
</dbReference>
<dbReference type="EMBL" id="KI914007">
    <property type="protein sequence ID" value="ETV91696.1"/>
    <property type="molecule type" value="Genomic_DNA"/>
</dbReference>
<keyword evidence="8 10" id="KW-0472">Membrane</keyword>
<comment type="pathway">
    <text evidence="2">Glycolipid biosynthesis; glycosylphosphatidylinositol-anchor biosynthesis.</text>
</comment>
<dbReference type="OrthoDB" id="28748at2759"/>
<protein>
    <recommendedName>
        <fullName evidence="13">GPI transamidase component PIG-S</fullName>
    </recommendedName>
</protein>
<evidence type="ECO:0000256" key="8">
    <source>
        <dbReference type="ARBA" id="ARBA00023136"/>
    </source>
</evidence>
<dbReference type="UniPathway" id="UPA00196"/>
<feature type="chain" id="PRO_5001537379" description="GPI transamidase component PIG-S" evidence="11">
    <location>
        <begin position="19"/>
        <end position="501"/>
    </location>
</feature>
<evidence type="ECO:0000313" key="12">
    <source>
        <dbReference type="EMBL" id="ETV91696.1"/>
    </source>
</evidence>
<dbReference type="STRING" id="157072.A0A024TDM1"/>
<evidence type="ECO:0000256" key="1">
    <source>
        <dbReference type="ARBA" id="ARBA00004477"/>
    </source>
</evidence>
<comment type="similarity">
    <text evidence="3">Belongs to the PIGS family.</text>
</comment>
<dbReference type="eggNOG" id="KOG2459">
    <property type="taxonomic scope" value="Eukaryota"/>
</dbReference>
<dbReference type="AlphaFoldDB" id="A0A024TDM1"/>
<dbReference type="VEuPathDB" id="FungiDB:H310_13765"/>
<evidence type="ECO:0000256" key="10">
    <source>
        <dbReference type="SAM" id="Phobius"/>
    </source>
</evidence>
<dbReference type="GO" id="GO:0042765">
    <property type="term" value="C:GPI-anchor transamidase complex"/>
    <property type="evidence" value="ECO:0007669"/>
    <property type="project" value="InterPro"/>
</dbReference>
<dbReference type="InterPro" id="IPR019540">
    <property type="entry name" value="PtdIno-glycan_biosynth_class_S"/>
</dbReference>
<dbReference type="PANTHER" id="PTHR21072">
    <property type="entry name" value="GPI TRANSAMIDASE COMPONENT PIG-S"/>
    <property type="match status" value="1"/>
</dbReference>
<evidence type="ECO:0000256" key="9">
    <source>
        <dbReference type="ARBA" id="ARBA00023180"/>
    </source>
</evidence>
<evidence type="ECO:0008006" key="13">
    <source>
        <dbReference type="Google" id="ProtNLM"/>
    </source>
</evidence>
<evidence type="ECO:0000256" key="11">
    <source>
        <dbReference type="SAM" id="SignalP"/>
    </source>
</evidence>
<name>A0A024TDM1_9STRA</name>
<sequence>MAGTRLHVLLSFLVPFLCIGPYAYHLLQVPRSPLPVDDIHAIDLNASTEALRSQLLDSQTITVLQAIEAAPSFPVLPRVSRVSLSSYPLLSSVLPSLDGSLQAQDVEVKSWLESANLTDSAVVVLLCREDSSAETPLPVTMGAHRHGWSAGCHLSIDQQHVLLDTLFPPSSGQHASSVAKPALKYRFSFTVLNEKPHEDVAVAAAWSTALGTAMSVFEPFADVVAASLAAVTIATQRVEYGKLAKAYRKDEVTKEAYVTTADLQHFKSANDFATTSILADRERVVHFVAAIPTAESFHIRSSKRNAQPEYAFEIPGYGIVAIVHAPDDVPRIMRMFVAHGRHLLGLASFPHSTPSVTFLPSPSGIATWEVDMVVAKWLLRHWHSTIHTLQSLVSLVESMPQMAVLPRTQALVTASLTSVQQASHPQPVQSKLLHVRRALLAVEEAYDDPTMVSQLYFPQDQIYFVFCPLLLPLLLPLVGGLVREGKRYRQRQPAPVPKCDN</sequence>
<keyword evidence="9" id="KW-0325">Glycoprotein</keyword>
<gene>
    <name evidence="12" type="ORF">H310_13765</name>
</gene>
<keyword evidence="5 10" id="KW-0812">Transmembrane</keyword>
<feature type="signal peptide" evidence="11">
    <location>
        <begin position="1"/>
        <end position="18"/>
    </location>
</feature>
<keyword evidence="6" id="KW-0256">Endoplasmic reticulum</keyword>
<evidence type="ECO:0000256" key="6">
    <source>
        <dbReference type="ARBA" id="ARBA00022824"/>
    </source>
</evidence>